<feature type="region of interest" description="Disordered" evidence="1">
    <location>
        <begin position="174"/>
        <end position="201"/>
    </location>
</feature>
<dbReference type="EMBL" id="KV441550">
    <property type="protein sequence ID" value="OAG09135.1"/>
    <property type="molecule type" value="Genomic_DNA"/>
</dbReference>
<reference evidence="2 3" key="1">
    <citation type="submission" date="2016-05" db="EMBL/GenBank/DDBJ databases">
        <title>Comparative analysis of secretome profiles of manganese(II)-oxidizing ascomycete fungi.</title>
        <authorList>
            <consortium name="DOE Joint Genome Institute"/>
            <person name="Zeiner C.A."/>
            <person name="Purvine S.O."/>
            <person name="Zink E.M."/>
            <person name="Wu S."/>
            <person name="Pasa-Tolic L."/>
            <person name="Chaput D.L."/>
            <person name="Haridas S."/>
            <person name="Grigoriev I.V."/>
            <person name="Santelli C.M."/>
            <person name="Hansel C.M."/>
        </authorList>
    </citation>
    <scope>NUCLEOTIDE SEQUENCE [LARGE SCALE GENOMIC DNA]</scope>
    <source>
        <strain evidence="2 3">AP3s5-JAC2a</strain>
    </source>
</reference>
<organism evidence="2 3">
    <name type="scientific">Paraphaeosphaeria sporulosa</name>
    <dbReference type="NCBI Taxonomy" id="1460663"/>
    <lineage>
        <taxon>Eukaryota</taxon>
        <taxon>Fungi</taxon>
        <taxon>Dikarya</taxon>
        <taxon>Ascomycota</taxon>
        <taxon>Pezizomycotina</taxon>
        <taxon>Dothideomycetes</taxon>
        <taxon>Pleosporomycetidae</taxon>
        <taxon>Pleosporales</taxon>
        <taxon>Massarineae</taxon>
        <taxon>Didymosphaeriaceae</taxon>
        <taxon>Paraphaeosphaeria</taxon>
    </lineage>
</organism>
<dbReference type="GeneID" id="28770350"/>
<accession>A0A177CNM1</accession>
<gene>
    <name evidence="2" type="ORF">CC84DRAFT_608191</name>
</gene>
<evidence type="ECO:0000256" key="1">
    <source>
        <dbReference type="SAM" id="MobiDB-lite"/>
    </source>
</evidence>
<feature type="compositionally biased region" description="Low complexity" evidence="1">
    <location>
        <begin position="174"/>
        <end position="183"/>
    </location>
</feature>
<dbReference type="Proteomes" id="UP000077069">
    <property type="component" value="Unassembled WGS sequence"/>
</dbReference>
<dbReference type="InParanoid" id="A0A177CNM1"/>
<name>A0A177CNM1_9PLEO</name>
<sequence>MPACATMLQTGGAIRIVDDHPAIRSITASACVLSRHKLGRLSGVPSVVSDVTTVMGIGASNRHRGGASAASGSIANSILPSGSEDAGCAACETRRVRWSPVKTPLFGTNRCGTPTQSTANKGIERFETACRDTPRHVGRRRLTASWYRRPKMGLAVCVRQMNDAGTTLSRLAQQARQAQQATRRTQHLGASGSETTSCRSSLPSPRVYLLFRCLTPARTGSREGNGNRRDHLIKSRHLRAQPQQSNGIRQVYQAAGRVPAGPRPLAGFSSVAELTAAHPHTGFHSTPNHIPSCLCTMLHP</sequence>
<evidence type="ECO:0000313" key="2">
    <source>
        <dbReference type="EMBL" id="OAG09135.1"/>
    </source>
</evidence>
<keyword evidence="3" id="KW-1185">Reference proteome</keyword>
<evidence type="ECO:0000313" key="3">
    <source>
        <dbReference type="Proteomes" id="UP000077069"/>
    </source>
</evidence>
<dbReference type="RefSeq" id="XP_018039500.1">
    <property type="nucleotide sequence ID" value="XM_018186864.1"/>
</dbReference>
<dbReference type="AlphaFoldDB" id="A0A177CNM1"/>
<proteinExistence type="predicted"/>
<protein>
    <submittedName>
        <fullName evidence="2">Uncharacterized protein</fullName>
    </submittedName>
</protein>
<feature type="compositionally biased region" description="Polar residues" evidence="1">
    <location>
        <begin position="192"/>
        <end position="201"/>
    </location>
</feature>